<organism evidence="2">
    <name type="scientific">Puccinia triticina (isolate 1-1 / race 1 (BBBD))</name>
    <name type="common">Brown leaf rust fungus</name>
    <dbReference type="NCBI Taxonomy" id="630390"/>
    <lineage>
        <taxon>Eukaryota</taxon>
        <taxon>Fungi</taxon>
        <taxon>Dikarya</taxon>
        <taxon>Basidiomycota</taxon>
        <taxon>Pucciniomycotina</taxon>
        <taxon>Pucciniomycetes</taxon>
        <taxon>Pucciniales</taxon>
        <taxon>Pucciniaceae</taxon>
        <taxon>Puccinia</taxon>
    </lineage>
</organism>
<proteinExistence type="predicted"/>
<dbReference type="InterPro" id="IPR057514">
    <property type="entry name" value="NTF2_SigF"/>
</dbReference>
<feature type="domain" description="SigF-like NTF2-like" evidence="1">
    <location>
        <begin position="102"/>
        <end position="274"/>
    </location>
</feature>
<reference evidence="3" key="4">
    <citation type="submission" date="2025-05" db="UniProtKB">
        <authorList>
            <consortium name="EnsemblFungi"/>
        </authorList>
    </citation>
    <scope>IDENTIFICATION</scope>
    <source>
        <strain evidence="3">isolate 1-1 / race 1 (BBBD)</strain>
    </source>
</reference>
<protein>
    <recommendedName>
        <fullName evidence="1">SigF-like NTF2-like domain-containing protein</fullName>
    </recommendedName>
</protein>
<evidence type="ECO:0000313" key="4">
    <source>
        <dbReference type="Proteomes" id="UP000005240"/>
    </source>
</evidence>
<keyword evidence="4" id="KW-1185">Reference proteome</keyword>
<dbReference type="VEuPathDB" id="FungiDB:PTTG_27349"/>
<dbReference type="EMBL" id="ADAS02000051">
    <property type="protein sequence ID" value="OAV93443.1"/>
    <property type="molecule type" value="Genomic_DNA"/>
</dbReference>
<reference evidence="2" key="2">
    <citation type="submission" date="2016-05" db="EMBL/GenBank/DDBJ databases">
        <title>Comparative analysis highlights variable genome content of wheat rusts and divergence of the mating loci.</title>
        <authorList>
            <person name="Cuomo C.A."/>
            <person name="Bakkeren G."/>
            <person name="Szabo L."/>
            <person name="Khalil H."/>
            <person name="Joly D."/>
            <person name="Goldberg J."/>
            <person name="Young S."/>
            <person name="Zeng Q."/>
            <person name="Fellers J."/>
        </authorList>
    </citation>
    <scope>NUCLEOTIDE SEQUENCE [LARGE SCALE GENOMIC DNA]</scope>
    <source>
        <strain evidence="2">1-1 BBBD Race 1</strain>
    </source>
</reference>
<evidence type="ECO:0000259" key="1">
    <source>
        <dbReference type="Pfam" id="PF24840"/>
    </source>
</evidence>
<reference evidence="3 4" key="3">
    <citation type="journal article" date="2017" name="G3 (Bethesda)">
        <title>Comparative analysis highlights variable genome content of wheat rusts and divergence of the mating loci.</title>
        <authorList>
            <person name="Cuomo C.A."/>
            <person name="Bakkeren G."/>
            <person name="Khalil H.B."/>
            <person name="Panwar V."/>
            <person name="Joly D."/>
            <person name="Linning R."/>
            <person name="Sakthikumar S."/>
            <person name="Song X."/>
            <person name="Adiconis X."/>
            <person name="Fan L."/>
            <person name="Goldberg J.M."/>
            <person name="Levin J.Z."/>
            <person name="Young S."/>
            <person name="Zeng Q."/>
            <person name="Anikster Y."/>
            <person name="Bruce M."/>
            <person name="Wang M."/>
            <person name="Yin C."/>
            <person name="McCallum B."/>
            <person name="Szabo L.J."/>
            <person name="Hulbert S."/>
            <person name="Chen X."/>
            <person name="Fellers J.P."/>
        </authorList>
    </citation>
    <scope>NUCLEOTIDE SEQUENCE</scope>
    <source>
        <strain evidence="3">isolate 1-1 / race 1 (BBBD)</strain>
        <strain evidence="4">Isolate 1-1 / race 1 (BBBD)</strain>
    </source>
</reference>
<sequence>MSSNRFPPTSGNPVSWKWNYAGLWTKLLAPKLQGLAEHTEMPAPRPGSQAVRMSTEYGDIQPKQAYHMGIFQAHHQHRSPKLIFPTKSQQISEEYYQLKPIMEDPRAEIRDVVRSITEPQDPETVLKNVDKYFTDDAFILHPMANQPQMARGKDNLKALYYMFRKGTKENKIHFNAVMFSEDLTQCAIDLIEDVKDLKSVLLPGFPVRPLSIRFLVLVDLRLEADGKYRIWRQHDNFISDLGMSGLKIFPGASLISDVIKASGALFTIVLGRYFAGNMITPQKQRRVD</sequence>
<dbReference type="OrthoDB" id="2344312at2759"/>
<evidence type="ECO:0000313" key="3">
    <source>
        <dbReference type="EnsemblFungi" id="PTTG_27349-t43_1-p1"/>
    </source>
</evidence>
<accession>A0A180GND7</accession>
<dbReference type="PANTHER" id="PTHR35393:SF1">
    <property type="entry name" value="SNOAL-LIKE DOMAIN-CONTAINING PROTEIN"/>
    <property type="match status" value="1"/>
</dbReference>
<dbReference type="EnsemblFungi" id="PTTG_27349-t43_1">
    <property type="protein sequence ID" value="PTTG_27349-t43_1-p1"/>
    <property type="gene ID" value="PTTG_27349"/>
</dbReference>
<name>A0A180GND7_PUCT1</name>
<dbReference type="STRING" id="630390.A0A180GND7"/>
<dbReference type="AlphaFoldDB" id="A0A180GND7"/>
<dbReference type="PANTHER" id="PTHR35393">
    <property type="entry name" value="CHROMOSOME 1, WHOLE GENOME SHOTGUN SEQUENCE"/>
    <property type="match status" value="1"/>
</dbReference>
<dbReference type="Pfam" id="PF24840">
    <property type="entry name" value="NTF2_SigF"/>
    <property type="match status" value="1"/>
</dbReference>
<evidence type="ECO:0000313" key="2">
    <source>
        <dbReference type="EMBL" id="OAV93443.1"/>
    </source>
</evidence>
<reference evidence="2" key="1">
    <citation type="submission" date="2009-11" db="EMBL/GenBank/DDBJ databases">
        <authorList>
            <consortium name="The Broad Institute Genome Sequencing Platform"/>
            <person name="Ward D."/>
            <person name="Feldgarden M."/>
            <person name="Earl A."/>
            <person name="Young S.K."/>
            <person name="Zeng Q."/>
            <person name="Koehrsen M."/>
            <person name="Alvarado L."/>
            <person name="Berlin A."/>
            <person name="Bochicchio J."/>
            <person name="Borenstein D."/>
            <person name="Chapman S.B."/>
            <person name="Chen Z."/>
            <person name="Engels R."/>
            <person name="Freedman E."/>
            <person name="Gellesch M."/>
            <person name="Goldberg J."/>
            <person name="Griggs A."/>
            <person name="Gujja S."/>
            <person name="Heilman E."/>
            <person name="Heiman D."/>
            <person name="Hepburn T."/>
            <person name="Howarth C."/>
            <person name="Jen D."/>
            <person name="Larson L."/>
            <person name="Lewis B."/>
            <person name="Mehta T."/>
            <person name="Park D."/>
            <person name="Pearson M."/>
            <person name="Roberts A."/>
            <person name="Saif S."/>
            <person name="Shea T."/>
            <person name="Shenoy N."/>
            <person name="Sisk P."/>
            <person name="Stolte C."/>
            <person name="Sykes S."/>
            <person name="Thomson T."/>
            <person name="Walk T."/>
            <person name="White J."/>
            <person name="Yandava C."/>
            <person name="Izard J."/>
            <person name="Baranova O.V."/>
            <person name="Blanton J.M."/>
            <person name="Tanner A.C."/>
            <person name="Dewhirst F.E."/>
            <person name="Haas B."/>
            <person name="Nusbaum C."/>
            <person name="Birren B."/>
        </authorList>
    </citation>
    <scope>NUCLEOTIDE SEQUENCE [LARGE SCALE GENOMIC DNA]</scope>
    <source>
        <strain evidence="2">1-1 BBBD Race 1</strain>
    </source>
</reference>
<gene>
    <name evidence="2" type="ORF">PTTG_27349</name>
</gene>
<dbReference type="Proteomes" id="UP000005240">
    <property type="component" value="Unassembled WGS sequence"/>
</dbReference>